<organism evidence="2 3">
    <name type="scientific">Tomitella fengzijianii</name>
    <dbReference type="NCBI Taxonomy" id="2597660"/>
    <lineage>
        <taxon>Bacteria</taxon>
        <taxon>Bacillati</taxon>
        <taxon>Actinomycetota</taxon>
        <taxon>Actinomycetes</taxon>
        <taxon>Mycobacteriales</taxon>
        <taxon>Tomitella</taxon>
    </lineage>
</organism>
<dbReference type="AlphaFoldDB" id="A0A516X3A8"/>
<sequence>MSDSDLTRLVMLLDRSGSMQSIKTDVEGGFAAFIQEQAACRGTCTVSLARFDTEYELVYQDKDIEKIPHLDLRPRGATALLDAMARLILETDAELAAMAEEDRPGTVVVAIMTDGLENSSIEWTHAAVKSLVDQQRARGWQFVYMGADQDAVEVGVRMGIDADHSVTFARGKSREAMAAASSNIRGFREAAPEDRLAGMPAFSPEQRSGLGD</sequence>
<dbReference type="Gene3D" id="3.40.50.410">
    <property type="entry name" value="von Willebrand factor, type A domain"/>
    <property type="match status" value="1"/>
</dbReference>
<reference evidence="2 3" key="1">
    <citation type="submission" date="2019-07" db="EMBL/GenBank/DDBJ databases">
        <title>Tomitella cavernea sp. nov., an actinomycete isolated from soil.</title>
        <authorList>
            <person name="Cheng J."/>
        </authorList>
    </citation>
    <scope>NUCLEOTIDE SEQUENCE [LARGE SCALE GENOMIC DNA]</scope>
    <source>
        <strain evidence="2 3">HY188</strain>
    </source>
</reference>
<dbReference type="EMBL" id="CP041765">
    <property type="protein sequence ID" value="QDQ97537.1"/>
    <property type="molecule type" value="Genomic_DNA"/>
</dbReference>
<reference evidence="2 3" key="2">
    <citation type="submission" date="2019-07" db="EMBL/GenBank/DDBJ databases">
        <authorList>
            <person name="Huang Y."/>
        </authorList>
    </citation>
    <scope>NUCLEOTIDE SEQUENCE [LARGE SCALE GENOMIC DNA]</scope>
    <source>
        <strain evidence="2 3">HY188</strain>
    </source>
</reference>
<evidence type="ECO:0000313" key="2">
    <source>
        <dbReference type="EMBL" id="QDQ97537.1"/>
    </source>
</evidence>
<dbReference type="InterPro" id="IPR036465">
    <property type="entry name" value="vWFA_dom_sf"/>
</dbReference>
<dbReference type="Proteomes" id="UP000317344">
    <property type="component" value="Chromosome"/>
</dbReference>
<name>A0A516X3A8_9ACTN</name>
<evidence type="ECO:0000256" key="1">
    <source>
        <dbReference type="SAM" id="MobiDB-lite"/>
    </source>
</evidence>
<dbReference type="OrthoDB" id="9790144at2"/>
<proteinExistence type="predicted"/>
<dbReference type="SUPFAM" id="SSF53300">
    <property type="entry name" value="vWA-like"/>
    <property type="match status" value="1"/>
</dbReference>
<gene>
    <name evidence="2" type="ORF">FO059_09595</name>
</gene>
<evidence type="ECO:0000313" key="3">
    <source>
        <dbReference type="Proteomes" id="UP000317344"/>
    </source>
</evidence>
<keyword evidence="3" id="KW-1185">Reference proteome</keyword>
<feature type="region of interest" description="Disordered" evidence="1">
    <location>
        <begin position="189"/>
        <end position="212"/>
    </location>
</feature>
<dbReference type="RefSeq" id="WP_143908323.1">
    <property type="nucleotide sequence ID" value="NZ_CP041765.1"/>
</dbReference>
<protein>
    <submittedName>
        <fullName evidence="2">VWA domain-containing protein</fullName>
    </submittedName>
</protein>
<accession>A0A516X3A8</accession>
<dbReference type="KEGG" id="toy:FO059_09595"/>